<evidence type="ECO:0000256" key="1">
    <source>
        <dbReference type="ARBA" id="ARBA00009820"/>
    </source>
</evidence>
<evidence type="ECO:0000256" key="2">
    <source>
        <dbReference type="ARBA" id="ARBA00022729"/>
    </source>
</evidence>
<organism evidence="4">
    <name type="scientific">Longilinea arvoryzae</name>
    <dbReference type="NCBI Taxonomy" id="360412"/>
    <lineage>
        <taxon>Bacteria</taxon>
        <taxon>Bacillati</taxon>
        <taxon>Chloroflexota</taxon>
        <taxon>Anaerolineae</taxon>
        <taxon>Anaerolineales</taxon>
        <taxon>Anaerolineaceae</taxon>
        <taxon>Longilinea</taxon>
    </lineage>
</organism>
<dbReference type="PANTHER" id="PTHR36842:SF1">
    <property type="entry name" value="PROTEIN TOLB"/>
    <property type="match status" value="1"/>
</dbReference>
<dbReference type="InterPro" id="IPR011659">
    <property type="entry name" value="WD40"/>
</dbReference>
<accession>A0A0S7BKR4</accession>
<name>A0A0S7BKR4_9CHLR</name>
<sequence>MPYAILILLAVIGIFFWLGSQVGMSKPEIRLPDGAEIGARGPLILEFHQAVTAADIEAHLHLEPAVEGKWTWEGNQTTFWPAGVFQAGQIYTLRLDRGVVDETGHRLKSDAVWSFRIRAASILYLGQATQAPEVWLADAAGNAAKQLSESGGRVQDMAGFPSGERVVYSATNDQAGVDLWLVNRDGADNHRLLDCGPDACVQPSVAPDESAITFSRRSPNAPLGEIWTFDLKTGESSALHTDQTISGIEPDWSPLGRYLQFYDPEYSQIRVLDLITNKVILIPTEQQAIGTWSPDGTKLLFTRAESSEIGVPFVRIYQADLESGDIQLVEAADLGQVDASRPIFTPDGNSLVIALRALVGSPNKQLWLVPLENGASQSITEDLTASFAAYSWDPNGRQLVFQRFQLESSQSTPQVMTWQKDDKAFQVIAEDAARPQWLP</sequence>
<dbReference type="SUPFAM" id="SSF82171">
    <property type="entry name" value="DPP6 N-terminal domain-like"/>
    <property type="match status" value="1"/>
</dbReference>
<keyword evidence="5" id="KW-1185">Reference proteome</keyword>
<dbReference type="STRING" id="360412.LARV_02158"/>
<evidence type="ECO:0000259" key="3">
    <source>
        <dbReference type="Pfam" id="PF13205"/>
    </source>
</evidence>
<dbReference type="Proteomes" id="UP000055060">
    <property type="component" value="Unassembled WGS sequence"/>
</dbReference>
<gene>
    <name evidence="4" type="ORF">LARV_02158</name>
</gene>
<feature type="domain" description="SbsA Ig-like" evidence="3">
    <location>
        <begin position="45"/>
        <end position="116"/>
    </location>
</feature>
<dbReference type="Gene3D" id="2.120.10.30">
    <property type="entry name" value="TolB, C-terminal domain"/>
    <property type="match status" value="1"/>
</dbReference>
<dbReference type="Pfam" id="PF07676">
    <property type="entry name" value="PD40"/>
    <property type="match status" value="1"/>
</dbReference>
<dbReference type="AlphaFoldDB" id="A0A0S7BKR4"/>
<evidence type="ECO:0000313" key="4">
    <source>
        <dbReference type="EMBL" id="GAP14389.1"/>
    </source>
</evidence>
<dbReference type="EMBL" id="DF967972">
    <property type="protein sequence ID" value="GAP14389.1"/>
    <property type="molecule type" value="Genomic_DNA"/>
</dbReference>
<dbReference type="Gene3D" id="2.60.40.3710">
    <property type="match status" value="1"/>
</dbReference>
<comment type="similarity">
    <text evidence="1">Belongs to the TolB family.</text>
</comment>
<dbReference type="RefSeq" id="WP_172797842.1">
    <property type="nucleotide sequence ID" value="NZ_DF967972.1"/>
</dbReference>
<dbReference type="Pfam" id="PF13205">
    <property type="entry name" value="Big_5"/>
    <property type="match status" value="1"/>
</dbReference>
<evidence type="ECO:0000313" key="5">
    <source>
        <dbReference type="Proteomes" id="UP000055060"/>
    </source>
</evidence>
<dbReference type="InterPro" id="IPR011042">
    <property type="entry name" value="6-blade_b-propeller_TolB-like"/>
</dbReference>
<protein>
    <submittedName>
        <fullName evidence="4">Periplasmic component of the Tol biopolymer transport system</fullName>
    </submittedName>
</protein>
<proteinExistence type="inferred from homology"/>
<reference evidence="4" key="1">
    <citation type="submission" date="2015-07" db="EMBL/GenBank/DDBJ databases">
        <title>Draft Genome Sequences of Anaerolinea thermolimosa IMO-1, Bellilinea caldifistulae GOMI-1, Leptolinea tardivitalis YMTK-2, Levilinea saccharolytica KIBI-1,Longilinea arvoryzae KOME-1, Previously Described as Members of the Anaerolineaceae (Chloroflexi).</title>
        <authorList>
            <person name="Sekiguchi Y."/>
            <person name="Ohashi A."/>
            <person name="Matsuura N."/>
            <person name="Tourlousse M.D."/>
        </authorList>
    </citation>
    <scope>NUCLEOTIDE SEQUENCE [LARGE SCALE GENOMIC DNA]</scope>
    <source>
        <strain evidence="4">KOME-1</strain>
    </source>
</reference>
<dbReference type="InterPro" id="IPR032812">
    <property type="entry name" value="SbsA_Ig"/>
</dbReference>
<dbReference type="PANTHER" id="PTHR36842">
    <property type="entry name" value="PROTEIN TOLB HOMOLOG"/>
    <property type="match status" value="1"/>
</dbReference>
<keyword evidence="2" id="KW-0732">Signal</keyword>